<dbReference type="RefSeq" id="WP_183940844.1">
    <property type="nucleotide sequence ID" value="NZ_JACHBI010000022.1"/>
</dbReference>
<dbReference type="AlphaFoldDB" id="A0A7W8XXX4"/>
<evidence type="ECO:0000313" key="2">
    <source>
        <dbReference type="Proteomes" id="UP000549882"/>
    </source>
</evidence>
<accession>A0A7W8XXX4</accession>
<reference evidence="1 2" key="1">
    <citation type="submission" date="2020-08" db="EMBL/GenBank/DDBJ databases">
        <title>Genomic Encyclopedia of Type Strains, Phase IV (KMG-V): Genome sequencing to study the core and pangenomes of soil and plant-associated prokaryotes.</title>
        <authorList>
            <person name="Whitman W."/>
        </authorList>
    </citation>
    <scope>NUCLEOTIDE SEQUENCE [LARGE SCALE GENOMIC DNA]</scope>
    <source>
        <strain evidence="1 2">SEMIA 4064</strain>
    </source>
</reference>
<keyword evidence="2" id="KW-1185">Reference proteome</keyword>
<sequence length="138" mass="15208">MTSTLRPSPDEWDVVSAIRQIKVLARRLEPEYDCSSAVGEVLTRVEPSERKSIVQELYHLALRQRVKVATLVDLTTGLEELDSYAERGELEEAAMLFDDMALQARLGSQLLKAVVLSRVSLAGASMGTQSSSIEGSER</sequence>
<organism evidence="1 2">
    <name type="scientific">Rhizobium paranaense</name>
    <dbReference type="NCBI Taxonomy" id="1650438"/>
    <lineage>
        <taxon>Bacteria</taxon>
        <taxon>Pseudomonadati</taxon>
        <taxon>Pseudomonadota</taxon>
        <taxon>Alphaproteobacteria</taxon>
        <taxon>Hyphomicrobiales</taxon>
        <taxon>Rhizobiaceae</taxon>
        <taxon>Rhizobium/Agrobacterium group</taxon>
        <taxon>Rhizobium</taxon>
    </lineage>
</organism>
<evidence type="ECO:0000313" key="1">
    <source>
        <dbReference type="EMBL" id="MBB5577601.1"/>
    </source>
</evidence>
<dbReference type="EMBL" id="JACHBI010000022">
    <property type="protein sequence ID" value="MBB5577601.1"/>
    <property type="molecule type" value="Genomic_DNA"/>
</dbReference>
<comment type="caution">
    <text evidence="1">The sequence shown here is derived from an EMBL/GenBank/DDBJ whole genome shotgun (WGS) entry which is preliminary data.</text>
</comment>
<proteinExistence type="predicted"/>
<protein>
    <submittedName>
        <fullName evidence="1">Uncharacterized protein</fullName>
    </submittedName>
</protein>
<dbReference type="Proteomes" id="UP000549882">
    <property type="component" value="Unassembled WGS sequence"/>
</dbReference>
<gene>
    <name evidence="1" type="ORF">GGD50_006256</name>
</gene>
<name>A0A7W8XXX4_9HYPH</name>